<name>A0A4R1XST1_ACICA</name>
<dbReference type="GO" id="GO:0000162">
    <property type="term" value="P:L-tryptophan biosynthetic process"/>
    <property type="evidence" value="ECO:0007669"/>
    <property type="project" value="UniProtKB-UniRule"/>
</dbReference>
<comment type="similarity">
    <text evidence="8">Belongs to the TrpC family.</text>
</comment>
<dbReference type="EC" id="4.1.1.48" evidence="8"/>
<comment type="caution">
    <text evidence="10">The sequence shown here is derived from an EMBL/GenBank/DDBJ whole genome shotgun (WGS) entry which is preliminary data.</text>
</comment>
<accession>A0A4R1XST1</accession>
<dbReference type="InterPro" id="IPR001468">
    <property type="entry name" value="Indole-3-GlycerolPSynthase_CS"/>
</dbReference>
<comment type="catalytic activity">
    <reaction evidence="1 8">
        <text>1-(2-carboxyphenylamino)-1-deoxy-D-ribulose 5-phosphate + H(+) = (1S,2R)-1-C-(indol-3-yl)glycerol 3-phosphate + CO2 + H2O</text>
        <dbReference type="Rhea" id="RHEA:23476"/>
        <dbReference type="ChEBI" id="CHEBI:15377"/>
        <dbReference type="ChEBI" id="CHEBI:15378"/>
        <dbReference type="ChEBI" id="CHEBI:16526"/>
        <dbReference type="ChEBI" id="CHEBI:58613"/>
        <dbReference type="ChEBI" id="CHEBI:58866"/>
        <dbReference type="EC" id="4.1.1.48"/>
    </reaction>
</comment>
<evidence type="ECO:0000313" key="10">
    <source>
        <dbReference type="EMBL" id="TCM62733.1"/>
    </source>
</evidence>
<dbReference type="GO" id="GO:0004640">
    <property type="term" value="F:phosphoribosylanthranilate isomerase activity"/>
    <property type="evidence" value="ECO:0007669"/>
    <property type="project" value="TreeGrafter"/>
</dbReference>
<gene>
    <name evidence="8" type="primary">trpC</name>
    <name evidence="10" type="ORF">EC844_12451</name>
</gene>
<dbReference type="HAMAP" id="MF_00134_B">
    <property type="entry name" value="IGPS_B"/>
    <property type="match status" value="1"/>
</dbReference>
<dbReference type="NCBIfam" id="NF001373">
    <property type="entry name" value="PRK00278.1-6"/>
    <property type="match status" value="1"/>
</dbReference>
<reference evidence="10 11" key="1">
    <citation type="submission" date="2019-03" db="EMBL/GenBank/DDBJ databases">
        <title>Genomic analyses of the natural microbiome of Caenorhabditis elegans.</title>
        <authorList>
            <person name="Samuel B."/>
        </authorList>
    </citation>
    <scope>NUCLEOTIDE SEQUENCE [LARGE SCALE GENOMIC DNA]</scope>
    <source>
        <strain evidence="10 11">JUb89</strain>
    </source>
</reference>
<dbReference type="NCBIfam" id="NF001377">
    <property type="entry name" value="PRK00278.2-4"/>
    <property type="match status" value="1"/>
</dbReference>
<keyword evidence="3 8" id="KW-0028">Amino-acid biosynthesis</keyword>
<evidence type="ECO:0000256" key="1">
    <source>
        <dbReference type="ARBA" id="ARBA00001633"/>
    </source>
</evidence>
<dbReference type="InterPro" id="IPR013798">
    <property type="entry name" value="Indole-3-glycerol_P_synth_dom"/>
</dbReference>
<dbReference type="InterPro" id="IPR013785">
    <property type="entry name" value="Aldolase_TIM"/>
</dbReference>
<dbReference type="FunFam" id="3.20.20.70:FF:000024">
    <property type="entry name" value="Indole-3-glycerol phosphate synthase"/>
    <property type="match status" value="1"/>
</dbReference>
<sequence length="277" mass="30672">MTQILKSKPNSNIANTILGTIIERKYQELGLRRKQHSLYDQEQCAAAASPVRGFATALQHKRPAVIAEIKKASPSKGVIRENFDPAEIAAQYASAGAACLSVLTDVDFFQGADENIRIARAHCALPALRKDFLVDPYQVVEARGLDADCILLIVAALSDQQLQEMAQTAFEQQLDVLVEVHDEAELERALNLPAQCILGVNNRNLKTFDVDLNTSLRLKKLLDPSRLLVTESGIATPEDVMMMQQHDIHTFLVGESFMKQPKPDQAFHALFATPQTR</sequence>
<evidence type="ECO:0000256" key="6">
    <source>
        <dbReference type="ARBA" id="ARBA00023141"/>
    </source>
</evidence>
<dbReference type="AlphaFoldDB" id="A0A4R1XST1"/>
<evidence type="ECO:0000256" key="8">
    <source>
        <dbReference type="HAMAP-Rule" id="MF_00134"/>
    </source>
</evidence>
<evidence type="ECO:0000256" key="2">
    <source>
        <dbReference type="ARBA" id="ARBA00004696"/>
    </source>
</evidence>
<evidence type="ECO:0000313" key="11">
    <source>
        <dbReference type="Proteomes" id="UP000294963"/>
    </source>
</evidence>
<keyword evidence="11" id="KW-1185">Reference proteome</keyword>
<dbReference type="EMBL" id="SLVJ01000024">
    <property type="protein sequence ID" value="TCM62733.1"/>
    <property type="molecule type" value="Genomic_DNA"/>
</dbReference>
<dbReference type="Pfam" id="PF00218">
    <property type="entry name" value="IGPS"/>
    <property type="match status" value="1"/>
</dbReference>
<dbReference type="UniPathway" id="UPA00035">
    <property type="reaction ID" value="UER00043"/>
</dbReference>
<dbReference type="CDD" id="cd00331">
    <property type="entry name" value="IGPS"/>
    <property type="match status" value="1"/>
</dbReference>
<feature type="domain" description="Indole-3-glycerol phosphate synthase" evidence="9">
    <location>
        <begin position="20"/>
        <end position="270"/>
    </location>
</feature>
<keyword evidence="6 8" id="KW-0057">Aromatic amino acid biosynthesis</keyword>
<comment type="pathway">
    <text evidence="2 8">Amino-acid biosynthesis; L-tryptophan biosynthesis; L-tryptophan from chorismate: step 4/5.</text>
</comment>
<keyword evidence="7 8" id="KW-0456">Lyase</keyword>
<dbReference type="GO" id="GO:0004425">
    <property type="term" value="F:indole-3-glycerol-phosphate synthase activity"/>
    <property type="evidence" value="ECO:0007669"/>
    <property type="project" value="UniProtKB-UniRule"/>
</dbReference>
<dbReference type="SUPFAM" id="SSF51366">
    <property type="entry name" value="Ribulose-phoshate binding barrel"/>
    <property type="match status" value="1"/>
</dbReference>
<evidence type="ECO:0000256" key="4">
    <source>
        <dbReference type="ARBA" id="ARBA00022793"/>
    </source>
</evidence>
<dbReference type="InterPro" id="IPR045186">
    <property type="entry name" value="Indole-3-glycerol_P_synth"/>
</dbReference>
<dbReference type="PROSITE" id="PS00614">
    <property type="entry name" value="IGPS"/>
    <property type="match status" value="1"/>
</dbReference>
<dbReference type="Gene3D" id="3.20.20.70">
    <property type="entry name" value="Aldolase class I"/>
    <property type="match status" value="1"/>
</dbReference>
<keyword evidence="5 8" id="KW-0822">Tryptophan biosynthesis</keyword>
<evidence type="ECO:0000256" key="3">
    <source>
        <dbReference type="ARBA" id="ARBA00022605"/>
    </source>
</evidence>
<evidence type="ECO:0000256" key="5">
    <source>
        <dbReference type="ARBA" id="ARBA00022822"/>
    </source>
</evidence>
<dbReference type="PANTHER" id="PTHR22854">
    <property type="entry name" value="TRYPTOPHAN BIOSYNTHESIS PROTEIN"/>
    <property type="match status" value="1"/>
</dbReference>
<dbReference type="PANTHER" id="PTHR22854:SF2">
    <property type="entry name" value="INDOLE-3-GLYCEROL-PHOSPHATE SYNTHASE"/>
    <property type="match status" value="1"/>
</dbReference>
<proteinExistence type="inferred from homology"/>
<organism evidence="10 11">
    <name type="scientific">Acinetobacter calcoaceticus</name>
    <dbReference type="NCBI Taxonomy" id="471"/>
    <lineage>
        <taxon>Bacteria</taxon>
        <taxon>Pseudomonadati</taxon>
        <taxon>Pseudomonadota</taxon>
        <taxon>Gammaproteobacteria</taxon>
        <taxon>Moraxellales</taxon>
        <taxon>Moraxellaceae</taxon>
        <taxon>Acinetobacter</taxon>
        <taxon>Acinetobacter calcoaceticus/baumannii complex</taxon>
    </lineage>
</organism>
<evidence type="ECO:0000259" key="9">
    <source>
        <dbReference type="Pfam" id="PF00218"/>
    </source>
</evidence>
<protein>
    <recommendedName>
        <fullName evidence="8">Indole-3-glycerol phosphate synthase</fullName>
        <shortName evidence="8">IGPS</shortName>
        <ecNumber evidence="8">4.1.1.48</ecNumber>
    </recommendedName>
</protein>
<dbReference type="OrthoDB" id="9804217at2"/>
<keyword evidence="4 8" id="KW-0210">Decarboxylase</keyword>
<evidence type="ECO:0000256" key="7">
    <source>
        <dbReference type="ARBA" id="ARBA00023239"/>
    </source>
</evidence>
<dbReference type="InterPro" id="IPR011060">
    <property type="entry name" value="RibuloseP-bd_barrel"/>
</dbReference>
<dbReference type="Proteomes" id="UP000294963">
    <property type="component" value="Unassembled WGS sequence"/>
</dbReference>